<accession>A0ABV8FF47</accession>
<sequence>MDTDAGPPAHGELAGQLRAIAAARLLDPLEILLEGDASVERVRKRVAAYADAWAATLLGPDDRAAVFAAVRLIAALYPGDTAFDPPAQWWATPLGRTVARRVGHPGAVRVSYAVAGAMLGITRQGVHDLVRRGKLAPHPDGGVRTGSVRDRLNGRPVGMDP</sequence>
<dbReference type="Proteomes" id="UP001595847">
    <property type="component" value="Unassembled WGS sequence"/>
</dbReference>
<comment type="caution">
    <text evidence="2">The sequence shown here is derived from an EMBL/GenBank/DDBJ whole genome shotgun (WGS) entry which is preliminary data.</text>
</comment>
<reference evidence="3" key="1">
    <citation type="journal article" date="2019" name="Int. J. Syst. Evol. Microbiol.">
        <title>The Global Catalogue of Microorganisms (GCM) 10K type strain sequencing project: providing services to taxonomists for standard genome sequencing and annotation.</title>
        <authorList>
            <consortium name="The Broad Institute Genomics Platform"/>
            <consortium name="The Broad Institute Genome Sequencing Center for Infectious Disease"/>
            <person name="Wu L."/>
            <person name="Ma J."/>
        </authorList>
    </citation>
    <scope>NUCLEOTIDE SEQUENCE [LARGE SCALE GENOMIC DNA]</scope>
    <source>
        <strain evidence="3">TBRC 1826</strain>
    </source>
</reference>
<evidence type="ECO:0000256" key="1">
    <source>
        <dbReference type="SAM" id="MobiDB-lite"/>
    </source>
</evidence>
<organism evidence="2 3">
    <name type="scientific">Nocardiopsis sediminis</name>
    <dbReference type="NCBI Taxonomy" id="1778267"/>
    <lineage>
        <taxon>Bacteria</taxon>
        <taxon>Bacillati</taxon>
        <taxon>Actinomycetota</taxon>
        <taxon>Actinomycetes</taxon>
        <taxon>Streptosporangiales</taxon>
        <taxon>Nocardiopsidaceae</taxon>
        <taxon>Nocardiopsis</taxon>
    </lineage>
</organism>
<protein>
    <recommendedName>
        <fullName evidence="4">DNA-binding protein</fullName>
    </recommendedName>
</protein>
<dbReference type="RefSeq" id="WP_378529273.1">
    <property type="nucleotide sequence ID" value="NZ_JBHSBH010000002.1"/>
</dbReference>
<dbReference type="EMBL" id="JBHSBH010000002">
    <property type="protein sequence ID" value="MFC3994397.1"/>
    <property type="molecule type" value="Genomic_DNA"/>
</dbReference>
<evidence type="ECO:0008006" key="4">
    <source>
        <dbReference type="Google" id="ProtNLM"/>
    </source>
</evidence>
<keyword evidence="3" id="KW-1185">Reference proteome</keyword>
<name>A0ABV8FF47_9ACTN</name>
<evidence type="ECO:0000313" key="2">
    <source>
        <dbReference type="EMBL" id="MFC3994397.1"/>
    </source>
</evidence>
<proteinExistence type="predicted"/>
<feature type="region of interest" description="Disordered" evidence="1">
    <location>
        <begin position="133"/>
        <end position="161"/>
    </location>
</feature>
<evidence type="ECO:0000313" key="3">
    <source>
        <dbReference type="Proteomes" id="UP001595847"/>
    </source>
</evidence>
<gene>
    <name evidence="2" type="ORF">ACFOVU_00605</name>
</gene>